<dbReference type="PROSITE" id="PS51257">
    <property type="entry name" value="PROKAR_LIPOPROTEIN"/>
    <property type="match status" value="1"/>
</dbReference>
<dbReference type="InterPro" id="IPR019243">
    <property type="entry name" value="DUF2202"/>
</dbReference>
<dbReference type="InterPro" id="IPR009078">
    <property type="entry name" value="Ferritin-like_SF"/>
</dbReference>
<name>A0A1J5SKZ5_9ZZZZ</name>
<gene>
    <name evidence="2" type="ORF">GALL_93810</name>
</gene>
<sequence length="219" mass="23829">MLTKSIPVLLAVMLSVFGAMSCPNAYSATLSLTAVETKDLIFMREEEKVARDTYLTFYDVWDLATFSNIASAEQTHMDALLKLLNKYNLPDPAAGNAIGEFTNTDLQSLYNTLVAKGEISSLNALNVGGLIEEKDMIDIKRAISEAQKDDIISTYTNLMCGSRNHLRGFAKSIEALTGAPYVAQLLSQTEVNEIVQSPIEKCGKKEKVSSSGNACKGKC</sequence>
<accession>A0A1J5SKZ5</accession>
<evidence type="ECO:0000259" key="1">
    <source>
        <dbReference type="Pfam" id="PF09968"/>
    </source>
</evidence>
<dbReference type="InterPro" id="IPR012347">
    <property type="entry name" value="Ferritin-like"/>
</dbReference>
<comment type="caution">
    <text evidence="2">The sequence shown here is derived from an EMBL/GenBank/DDBJ whole genome shotgun (WGS) entry which is preliminary data.</text>
</comment>
<dbReference type="AlphaFoldDB" id="A0A1J5SKZ5"/>
<organism evidence="2">
    <name type="scientific">mine drainage metagenome</name>
    <dbReference type="NCBI Taxonomy" id="410659"/>
    <lineage>
        <taxon>unclassified sequences</taxon>
        <taxon>metagenomes</taxon>
        <taxon>ecological metagenomes</taxon>
    </lineage>
</organism>
<dbReference type="CDD" id="cd01048">
    <property type="entry name" value="Ferritin_like_AB2"/>
    <property type="match status" value="1"/>
</dbReference>
<dbReference type="Gene3D" id="1.20.1260.10">
    <property type="match status" value="1"/>
</dbReference>
<dbReference type="SUPFAM" id="SSF47240">
    <property type="entry name" value="Ferritin-like"/>
    <property type="match status" value="1"/>
</dbReference>
<dbReference type="Pfam" id="PF09968">
    <property type="entry name" value="DUF2202"/>
    <property type="match status" value="1"/>
</dbReference>
<feature type="domain" description="DUF2202" evidence="1">
    <location>
        <begin position="37"/>
        <end position="197"/>
    </location>
</feature>
<protein>
    <recommendedName>
        <fullName evidence="1">DUF2202 domain-containing protein</fullName>
    </recommendedName>
</protein>
<proteinExistence type="predicted"/>
<reference evidence="2" key="1">
    <citation type="submission" date="2016-10" db="EMBL/GenBank/DDBJ databases">
        <title>Sequence of Gallionella enrichment culture.</title>
        <authorList>
            <person name="Poehlein A."/>
            <person name="Muehling M."/>
            <person name="Daniel R."/>
        </authorList>
    </citation>
    <scope>NUCLEOTIDE SEQUENCE</scope>
</reference>
<dbReference type="EMBL" id="MLJW01000031">
    <property type="protein sequence ID" value="OIR08587.1"/>
    <property type="molecule type" value="Genomic_DNA"/>
</dbReference>
<evidence type="ECO:0000313" key="2">
    <source>
        <dbReference type="EMBL" id="OIR08587.1"/>
    </source>
</evidence>